<gene>
    <name evidence="1" type="ORF">N177_3180</name>
</gene>
<dbReference type="OrthoDB" id="5242510at2"/>
<proteinExistence type="predicted"/>
<sequence length="313" mass="35055">MAEALAYTPYDGSRRPFSIGLKPLDLGRWIEPDGHLVRHLREKERLLAERPEVVFAAEDGTEAAQAETLDLLAGHLETCFPDLYGRDGKSLTVPSAGVRVALGDDDEPALMRAARLVQEDLVLMRAGDGGYRLAAAALCFPSAWSLREKFGQTLDGVHEHVPGYKERLGVRMNRIFETLKVDMPTWRINWSLYADDQLHHPESKSRPRDWFSAGDGSDAFVRVERQTLRRLPRSGDILFTIKIYVDPVAAFRSHPDGAALAEGLRRDILALDEGELRYKALIQDRDRIAGMLERLAHELRQAGPVQEAVSNPI</sequence>
<dbReference type="AlphaFoldDB" id="V4QTM4"/>
<evidence type="ECO:0000313" key="1">
    <source>
        <dbReference type="EMBL" id="ESR23112.1"/>
    </source>
</evidence>
<dbReference type="EMBL" id="AWXZ01000039">
    <property type="protein sequence ID" value="ESR23112.1"/>
    <property type="molecule type" value="Genomic_DNA"/>
</dbReference>
<dbReference type="STRING" id="631454.N177_3180"/>
<organism evidence="1 2">
    <name type="scientific">Lutibaculum baratangense AMV1</name>
    <dbReference type="NCBI Taxonomy" id="631454"/>
    <lineage>
        <taxon>Bacteria</taxon>
        <taxon>Pseudomonadati</taxon>
        <taxon>Pseudomonadota</taxon>
        <taxon>Alphaproteobacteria</taxon>
        <taxon>Hyphomicrobiales</taxon>
        <taxon>Tepidamorphaceae</taxon>
        <taxon>Lutibaculum</taxon>
    </lineage>
</organism>
<dbReference type="eggNOG" id="ENOG502Z7ZS">
    <property type="taxonomic scope" value="Bacteria"/>
</dbReference>
<protein>
    <recommendedName>
        <fullName evidence="3">DUF3445 domain-containing protein</fullName>
    </recommendedName>
</protein>
<dbReference type="RefSeq" id="WP_023433299.1">
    <property type="nucleotide sequence ID" value="NZ_AWXZ01000039.1"/>
</dbReference>
<dbReference type="Proteomes" id="UP000017819">
    <property type="component" value="Unassembled WGS sequence"/>
</dbReference>
<evidence type="ECO:0000313" key="2">
    <source>
        <dbReference type="Proteomes" id="UP000017819"/>
    </source>
</evidence>
<dbReference type="InterPro" id="IPR021848">
    <property type="entry name" value="HODM_asu-like"/>
</dbReference>
<reference evidence="1 2" key="1">
    <citation type="journal article" date="2014" name="Genome Announc.">
        <title>Draft Genome Sequence of Lutibaculum baratangense Strain AMV1T, Isolated from a Mud Volcano in Andamans, India.</title>
        <authorList>
            <person name="Singh A."/>
            <person name="Sreenivas A."/>
            <person name="Sathyanarayana Reddy G."/>
            <person name="Pinnaka A.K."/>
            <person name="Shivaji S."/>
        </authorList>
    </citation>
    <scope>NUCLEOTIDE SEQUENCE [LARGE SCALE GENOMIC DNA]</scope>
    <source>
        <strain evidence="1 2">AMV1</strain>
    </source>
</reference>
<accession>V4QTM4</accession>
<keyword evidence="2" id="KW-1185">Reference proteome</keyword>
<dbReference type="PATRIC" id="fig|631454.5.peg.3140"/>
<comment type="caution">
    <text evidence="1">The sequence shown here is derived from an EMBL/GenBank/DDBJ whole genome shotgun (WGS) entry which is preliminary data.</text>
</comment>
<dbReference type="Pfam" id="PF11927">
    <property type="entry name" value="HODM_asu-like"/>
    <property type="match status" value="1"/>
</dbReference>
<name>V4QTM4_9HYPH</name>
<evidence type="ECO:0008006" key="3">
    <source>
        <dbReference type="Google" id="ProtNLM"/>
    </source>
</evidence>